<feature type="transmembrane region" description="Helical" evidence="1">
    <location>
        <begin position="160"/>
        <end position="191"/>
    </location>
</feature>
<gene>
    <name evidence="2" type="ordered locus">SpiGrapes_1624</name>
</gene>
<dbReference type="Proteomes" id="UP000005632">
    <property type="component" value="Chromosome"/>
</dbReference>
<dbReference type="STRING" id="158190.SpiGrapes_1624"/>
<feature type="transmembrane region" description="Helical" evidence="1">
    <location>
        <begin position="106"/>
        <end position="125"/>
    </location>
</feature>
<accession>G8QWD3</accession>
<keyword evidence="3" id="KW-1185">Reference proteome</keyword>
<dbReference type="KEGG" id="sgp:SpiGrapes_1624"/>
<dbReference type="RefSeq" id="WP_014270279.1">
    <property type="nucleotide sequence ID" value="NC_016633.1"/>
</dbReference>
<dbReference type="EMBL" id="CP003155">
    <property type="protein sequence ID" value="AEV29431.1"/>
    <property type="molecule type" value="Genomic_DNA"/>
</dbReference>
<evidence type="ECO:0000256" key="1">
    <source>
        <dbReference type="SAM" id="Phobius"/>
    </source>
</evidence>
<keyword evidence="1" id="KW-0812">Transmembrane</keyword>
<evidence type="ECO:0000313" key="3">
    <source>
        <dbReference type="Proteomes" id="UP000005632"/>
    </source>
</evidence>
<keyword evidence="1" id="KW-0472">Membrane</keyword>
<dbReference type="TCDB" id="9.B.28.1.9">
    <property type="family name" value="the putative essential component of the musefgki abc transporter, musi (musi) family"/>
</dbReference>
<dbReference type="HOGENOM" id="CLU_1325639_0_0_12"/>
<proteinExistence type="predicted"/>
<evidence type="ECO:0000313" key="2">
    <source>
        <dbReference type="EMBL" id="AEV29431.1"/>
    </source>
</evidence>
<protein>
    <submittedName>
        <fullName evidence="2">Uncharacterized protein</fullName>
    </submittedName>
</protein>
<dbReference type="AlphaFoldDB" id="G8QWD3"/>
<feature type="transmembrane region" description="Helical" evidence="1">
    <location>
        <begin position="20"/>
        <end position="47"/>
    </location>
</feature>
<reference evidence="2 3" key="1">
    <citation type="submission" date="2011-11" db="EMBL/GenBank/DDBJ databases">
        <title>Complete sequence of Spirochaeta sp. grapes.</title>
        <authorList>
            <consortium name="US DOE Joint Genome Institute"/>
            <person name="Lucas S."/>
            <person name="Han J."/>
            <person name="Lapidus A."/>
            <person name="Cheng J.-F."/>
            <person name="Goodwin L."/>
            <person name="Pitluck S."/>
            <person name="Peters L."/>
            <person name="Ovchinnikova G."/>
            <person name="Munk A.C."/>
            <person name="Detter J.C."/>
            <person name="Han C."/>
            <person name="Tapia R."/>
            <person name="Land M."/>
            <person name="Hauser L."/>
            <person name="Kyrpides N."/>
            <person name="Ivanova N."/>
            <person name="Pagani I."/>
            <person name="Ritalahtilisa K."/>
            <person name="Loeffler F."/>
            <person name="Woyke T."/>
        </authorList>
    </citation>
    <scope>NUCLEOTIDE SEQUENCE [LARGE SCALE GENOMIC DNA]</scope>
    <source>
        <strain evidence="3">ATCC BAA-1885 / DSM 22778 / Grapes</strain>
    </source>
</reference>
<organism evidence="2 3">
    <name type="scientific">Sphaerochaeta pleomorpha (strain ATCC BAA-1885 / DSM 22778 / Grapes)</name>
    <dbReference type="NCBI Taxonomy" id="158190"/>
    <lineage>
        <taxon>Bacteria</taxon>
        <taxon>Pseudomonadati</taxon>
        <taxon>Spirochaetota</taxon>
        <taxon>Spirochaetia</taxon>
        <taxon>Spirochaetales</taxon>
        <taxon>Sphaerochaetaceae</taxon>
        <taxon>Sphaerochaeta</taxon>
    </lineage>
</organism>
<feature type="transmembrane region" description="Helical" evidence="1">
    <location>
        <begin position="68"/>
        <end position="94"/>
    </location>
</feature>
<name>G8QWD3_SPHPG</name>
<keyword evidence="1" id="KW-1133">Transmembrane helix</keyword>
<sequence>MNLHYISTLKRWGNTIFYEPGVWISMSLAFLLCSLPLLTIGCAWTFCLSLAEEQAQGNRFKIFPRLKAFLASPACIRSFFMGLADVLLVFAIVGSAKTLVSLNTTLFFRFLNAVLLWMDMVLMLSGMYRYPLLVSIPQSSFLSLYSDGLLQFFTNIKTNILILMVCVSLIALSLLIGIALFVFLPGALALLVQYNQHYRTYCNKENSSKSSS</sequence>